<reference evidence="1 2" key="1">
    <citation type="journal article" date="2013" name="PLoS Genet.">
        <title>Comparative genome structure, secondary metabolite, and effector coding capacity across Cochliobolus pathogens.</title>
        <authorList>
            <person name="Condon B.J."/>
            <person name="Leng Y."/>
            <person name="Wu D."/>
            <person name="Bushley K.E."/>
            <person name="Ohm R.A."/>
            <person name="Otillar R."/>
            <person name="Martin J."/>
            <person name="Schackwitz W."/>
            <person name="Grimwood J."/>
            <person name="MohdZainudin N."/>
            <person name="Xue C."/>
            <person name="Wang R."/>
            <person name="Manning V.A."/>
            <person name="Dhillon B."/>
            <person name="Tu Z.J."/>
            <person name="Steffenson B.J."/>
            <person name="Salamov A."/>
            <person name="Sun H."/>
            <person name="Lowry S."/>
            <person name="LaButti K."/>
            <person name="Han J."/>
            <person name="Copeland A."/>
            <person name="Lindquist E."/>
            <person name="Barry K."/>
            <person name="Schmutz J."/>
            <person name="Baker S.E."/>
            <person name="Ciuffetti L.M."/>
            <person name="Grigoriev I.V."/>
            <person name="Zhong S."/>
            <person name="Turgeon B.G."/>
        </authorList>
    </citation>
    <scope>NUCLEOTIDE SEQUENCE [LARGE SCALE GENOMIC DNA]</scope>
    <source>
        <strain evidence="1 2">FI3</strain>
    </source>
</reference>
<dbReference type="AlphaFoldDB" id="W7EMH6"/>
<evidence type="ECO:0000313" key="2">
    <source>
        <dbReference type="Proteomes" id="UP000054337"/>
    </source>
</evidence>
<keyword evidence="2" id="KW-1185">Reference proteome</keyword>
<dbReference type="Proteomes" id="UP000054337">
    <property type="component" value="Unassembled WGS sequence"/>
</dbReference>
<dbReference type="GeneID" id="26248484"/>
<organism evidence="1 2">
    <name type="scientific">Bipolaris victoriae (strain FI3)</name>
    <name type="common">Victoria blight of oats agent</name>
    <name type="synonym">Cochliobolus victoriae</name>
    <dbReference type="NCBI Taxonomy" id="930091"/>
    <lineage>
        <taxon>Eukaryota</taxon>
        <taxon>Fungi</taxon>
        <taxon>Dikarya</taxon>
        <taxon>Ascomycota</taxon>
        <taxon>Pezizomycotina</taxon>
        <taxon>Dothideomycetes</taxon>
        <taxon>Pleosporomycetidae</taxon>
        <taxon>Pleosporales</taxon>
        <taxon>Pleosporineae</taxon>
        <taxon>Pleosporaceae</taxon>
        <taxon>Bipolaris</taxon>
    </lineage>
</organism>
<protein>
    <submittedName>
        <fullName evidence="1">Uncharacterized protein</fullName>
    </submittedName>
</protein>
<gene>
    <name evidence="1" type="ORF">COCVIDRAFT_103071</name>
</gene>
<dbReference type="EMBL" id="KI968750">
    <property type="protein sequence ID" value="EUN25527.1"/>
    <property type="molecule type" value="Genomic_DNA"/>
</dbReference>
<dbReference type="HOGENOM" id="CLU_2518541_0_0_1"/>
<name>W7EMH6_BIPV3</name>
<proteinExistence type="predicted"/>
<evidence type="ECO:0000313" key="1">
    <source>
        <dbReference type="EMBL" id="EUN25527.1"/>
    </source>
</evidence>
<accession>W7EMH6</accession>
<sequence length="85" mass="9710">EIRRLAVACTYSPPLFGFAAAASRLLQLGSSRRSIEYTRVQKRDFHENGKWLCFLLRDMIILLSWHRLKYGALVAFGSGLLTTHN</sequence>
<feature type="non-terminal residue" evidence="1">
    <location>
        <position position="1"/>
    </location>
</feature>
<dbReference type="RefSeq" id="XP_014555110.1">
    <property type="nucleotide sequence ID" value="XM_014699624.1"/>
</dbReference>